<dbReference type="AlphaFoldDB" id="A0AAW1BTB4"/>
<proteinExistence type="predicted"/>
<evidence type="ECO:0000313" key="4">
    <source>
        <dbReference type="EMBL" id="KAK9405262.1"/>
    </source>
</evidence>
<dbReference type="InterPro" id="IPR014745">
    <property type="entry name" value="MHC_II_a/b_N"/>
</dbReference>
<organism evidence="4 5">
    <name type="scientific">Crotalus adamanteus</name>
    <name type="common">Eastern diamondback rattlesnake</name>
    <dbReference type="NCBI Taxonomy" id="8729"/>
    <lineage>
        <taxon>Eukaryota</taxon>
        <taxon>Metazoa</taxon>
        <taxon>Chordata</taxon>
        <taxon>Craniata</taxon>
        <taxon>Vertebrata</taxon>
        <taxon>Euteleostomi</taxon>
        <taxon>Lepidosauria</taxon>
        <taxon>Squamata</taxon>
        <taxon>Bifurcata</taxon>
        <taxon>Unidentata</taxon>
        <taxon>Episquamata</taxon>
        <taxon>Toxicofera</taxon>
        <taxon>Serpentes</taxon>
        <taxon>Colubroidea</taxon>
        <taxon>Viperidae</taxon>
        <taxon>Crotalinae</taxon>
        <taxon>Crotalus</taxon>
    </lineage>
</organism>
<keyword evidence="5" id="KW-1185">Reference proteome</keyword>
<dbReference type="GO" id="GO:0019882">
    <property type="term" value="P:antigen processing and presentation"/>
    <property type="evidence" value="ECO:0007669"/>
    <property type="project" value="InterPro"/>
</dbReference>
<dbReference type="EMBL" id="JAOTOJ010000002">
    <property type="protein sequence ID" value="KAK9405262.1"/>
    <property type="molecule type" value="Genomic_DNA"/>
</dbReference>
<feature type="region of interest" description="Disordered" evidence="2">
    <location>
        <begin position="1"/>
        <end position="190"/>
    </location>
</feature>
<evidence type="ECO:0000259" key="3">
    <source>
        <dbReference type="SMART" id="SM00921"/>
    </source>
</evidence>
<dbReference type="InterPro" id="IPR000353">
    <property type="entry name" value="MHC_II_b_N"/>
</dbReference>
<feature type="compositionally biased region" description="Gly residues" evidence="2">
    <location>
        <begin position="17"/>
        <end position="31"/>
    </location>
</feature>
<sequence length="328" mass="34252">MPAPERRGSGTRSSSGTGNGLRGGGGGGGSAFGLTAGNAGSRWGFFAPPPKAGNMRGGKRPPGNSVGCREKGPGGLQGRAEGEGQPRSRRGLGGGVPEAADWALSHTETRVSWPPVKKEAKSRPGEAALLSALPGPGSFFWGGGDGRGGSSSEGGRRGDQGPEEGGRTPTKGGSRWDRRFPIPPPGGAFRQSLAAGLPPLRLPVAPPLLGTMGPGVPPEGSLLSAPPPNLPQPYGTRRVRFLERLFYDRQEFVRFDSARGEFEAVTALGKGDAEALNRDERLLDAFCRYNYEALQGGPVIGRRELCHLPKEEIKRDPFQSSSVILGSA</sequence>
<gene>
    <name evidence="4" type="ORF">NXF25_004036</name>
</gene>
<evidence type="ECO:0000313" key="5">
    <source>
        <dbReference type="Proteomes" id="UP001474421"/>
    </source>
</evidence>
<protein>
    <submittedName>
        <fullName evidence="4">DLA class II histocompatibility antigen DR-1 beta chain-like</fullName>
    </submittedName>
</protein>
<evidence type="ECO:0000256" key="2">
    <source>
        <dbReference type="SAM" id="MobiDB-lite"/>
    </source>
</evidence>
<dbReference type="InterPro" id="IPR011162">
    <property type="entry name" value="MHC_I/II-like_Ag-recog"/>
</dbReference>
<comment type="caution">
    <text evidence="4">The sequence shown here is derived from an EMBL/GenBank/DDBJ whole genome shotgun (WGS) entry which is preliminary data.</text>
</comment>
<dbReference type="SUPFAM" id="SSF54452">
    <property type="entry name" value="MHC antigen-recognition domain"/>
    <property type="match status" value="1"/>
</dbReference>
<dbReference type="Proteomes" id="UP001474421">
    <property type="component" value="Unassembled WGS sequence"/>
</dbReference>
<feature type="compositionally biased region" description="Gly residues" evidence="2">
    <location>
        <begin position="140"/>
        <end position="152"/>
    </location>
</feature>
<feature type="compositionally biased region" description="Basic and acidic residues" evidence="2">
    <location>
        <begin position="154"/>
        <end position="166"/>
    </location>
</feature>
<evidence type="ECO:0000256" key="1">
    <source>
        <dbReference type="ARBA" id="ARBA00023180"/>
    </source>
</evidence>
<dbReference type="Pfam" id="PF00969">
    <property type="entry name" value="MHC_II_beta"/>
    <property type="match status" value="1"/>
</dbReference>
<name>A0AAW1BTB4_CROAD</name>
<dbReference type="Gene3D" id="3.10.320.10">
    <property type="entry name" value="Class II Histocompatibility Antigen, M Beta Chain, Chain B, domain 1"/>
    <property type="match status" value="1"/>
</dbReference>
<feature type="domain" description="MHC class II beta chain N-terminal" evidence="3">
    <location>
        <begin position="233"/>
        <end position="295"/>
    </location>
</feature>
<reference evidence="4 5" key="1">
    <citation type="journal article" date="2024" name="Proc. Natl. Acad. Sci. U.S.A.">
        <title>The genetic regulatory architecture and epigenomic basis for age-related changes in rattlesnake venom.</title>
        <authorList>
            <person name="Hogan M.P."/>
            <person name="Holding M.L."/>
            <person name="Nystrom G.S."/>
            <person name="Colston T.J."/>
            <person name="Bartlett D.A."/>
            <person name="Mason A.J."/>
            <person name="Ellsworth S.A."/>
            <person name="Rautsaw R.M."/>
            <person name="Lawrence K.C."/>
            <person name="Strickland J.L."/>
            <person name="He B."/>
            <person name="Fraser P."/>
            <person name="Margres M.J."/>
            <person name="Gilbert D.M."/>
            <person name="Gibbs H.L."/>
            <person name="Parkinson C.L."/>
            <person name="Rokyta D.R."/>
        </authorList>
    </citation>
    <scope>NUCLEOTIDE SEQUENCE [LARGE SCALE GENOMIC DNA]</scope>
    <source>
        <strain evidence="4">DRR0105</strain>
    </source>
</reference>
<dbReference type="SMART" id="SM00921">
    <property type="entry name" value="MHC_II_beta"/>
    <property type="match status" value="1"/>
</dbReference>
<keyword evidence="1" id="KW-0325">Glycoprotein</keyword>
<accession>A0AAW1BTB4</accession>
<dbReference type="GO" id="GO:0006955">
    <property type="term" value="P:immune response"/>
    <property type="evidence" value="ECO:0007669"/>
    <property type="project" value="InterPro"/>
</dbReference>
<dbReference type="GO" id="GO:0042613">
    <property type="term" value="C:MHC class II protein complex"/>
    <property type="evidence" value="ECO:0007669"/>
    <property type="project" value="InterPro"/>
</dbReference>